<organism evidence="3 4">
    <name type="scientific">Pseudomonas nitroreducens</name>
    <dbReference type="NCBI Taxonomy" id="46680"/>
    <lineage>
        <taxon>Bacteria</taxon>
        <taxon>Pseudomonadati</taxon>
        <taxon>Pseudomonadota</taxon>
        <taxon>Gammaproteobacteria</taxon>
        <taxon>Pseudomonadales</taxon>
        <taxon>Pseudomonadaceae</taxon>
        <taxon>Pseudomonas</taxon>
    </lineage>
</organism>
<protein>
    <submittedName>
        <fullName evidence="3">DUF2138 domain-containing protein</fullName>
    </submittedName>
</protein>
<dbReference type="Proteomes" id="UP000198145">
    <property type="component" value="Unassembled WGS sequence"/>
</dbReference>
<comment type="caution">
    <text evidence="3">The sequence shown here is derived from an EMBL/GenBank/DDBJ whole genome shotgun (WGS) entry which is preliminary data.</text>
</comment>
<reference evidence="3 4" key="1">
    <citation type="submission" date="2017-06" db="EMBL/GenBank/DDBJ databases">
        <title>Draft genome of Pseudomonas nitroreducens DF05.</title>
        <authorList>
            <person name="Iyer R."/>
        </authorList>
    </citation>
    <scope>NUCLEOTIDE SEQUENCE [LARGE SCALE GENOMIC DNA]</scope>
    <source>
        <strain evidence="3 4">DF05</strain>
    </source>
</reference>
<evidence type="ECO:0000256" key="2">
    <source>
        <dbReference type="SAM" id="Phobius"/>
    </source>
</evidence>
<gene>
    <name evidence="3" type="ORF">CEG18_24965</name>
</gene>
<dbReference type="RefSeq" id="WP_088421202.1">
    <property type="nucleotide sequence ID" value="NZ_NJBA01000010.1"/>
</dbReference>
<accession>A0A246F4P8</accession>
<dbReference type="eggNOG" id="COG4685">
    <property type="taxonomic scope" value="Bacteria"/>
</dbReference>
<dbReference type="Pfam" id="PF09909">
    <property type="entry name" value="DUF2138"/>
    <property type="match status" value="1"/>
</dbReference>
<dbReference type="InterPro" id="IPR018671">
    <property type="entry name" value="DUF2138"/>
</dbReference>
<feature type="compositionally biased region" description="Low complexity" evidence="1">
    <location>
        <begin position="1"/>
        <end position="13"/>
    </location>
</feature>
<keyword evidence="2" id="KW-1133">Transmembrane helix</keyword>
<feature type="transmembrane region" description="Helical" evidence="2">
    <location>
        <begin position="31"/>
        <end position="53"/>
    </location>
</feature>
<dbReference type="InterPro" id="IPR006311">
    <property type="entry name" value="TAT_signal"/>
</dbReference>
<keyword evidence="2" id="KW-0472">Membrane</keyword>
<dbReference type="NCBIfam" id="NF008500">
    <property type="entry name" value="PRK11410.1"/>
    <property type="match status" value="1"/>
</dbReference>
<evidence type="ECO:0000256" key="1">
    <source>
        <dbReference type="SAM" id="MobiDB-lite"/>
    </source>
</evidence>
<evidence type="ECO:0000313" key="3">
    <source>
        <dbReference type="EMBL" id="OWP48159.1"/>
    </source>
</evidence>
<sequence length="587" mass="63548">MSDNTPSSSQDSTPTPPMTPTPAQAPRRGPLIAIGALAAALVAGGLALAFGLIPAFHSAPVGTLEAPASPEVVRDLKRPDALIESASLSQLPKAVLEVPLLRDVLTEDFVFYYENNADRLGLTGTLRRIVYEHDLTLKDSVIEELLDQPSQVALWRGADGRLRDFMVVLKRGGLAKVLEPVAKVAADDSQLRKVAEIQVKGSTTPVYSLRYGAEKTLLFVSRGDQMLVLSNPKMLFPHPDYDNLGEPDAAVAKDLGAALEGEPLFAKDFSLEPLGELKQRITLGAGVLAMGYQRFIPTFAGVRFEQGKDGWRSYLALNEVARQPDLDFTPVWQAMPMGASACVALPVTPGLYDDMLVKLGAEQKMAAAFSEHLSGAAGLCWYPDSRLHSPLLAVKLDAPASPELDEQLGKLFGSMIGAYEANVEGGTFEVDSRAEGEGHLWQRQVSSRFGQYPASEAENPDQVSGNGFFRVSLLRDGNTLLFSIDDKLLDKARNTLAKRYPPLADVLPKDALVPAYLAPKTLSELLQRETLDSLPQDIEPVFRNAADTLLLPRLKTLAGNGSYALTLPAGSEPGGEWEWLPLDWKAL</sequence>
<name>A0A246F4P8_PSENT</name>
<dbReference type="EMBL" id="NJBA01000010">
    <property type="protein sequence ID" value="OWP48159.1"/>
    <property type="molecule type" value="Genomic_DNA"/>
</dbReference>
<dbReference type="AlphaFoldDB" id="A0A246F4P8"/>
<feature type="region of interest" description="Disordered" evidence="1">
    <location>
        <begin position="1"/>
        <end position="26"/>
    </location>
</feature>
<keyword evidence="2" id="KW-0812">Transmembrane</keyword>
<proteinExistence type="predicted"/>
<dbReference type="PROSITE" id="PS51318">
    <property type="entry name" value="TAT"/>
    <property type="match status" value="1"/>
</dbReference>
<evidence type="ECO:0000313" key="4">
    <source>
        <dbReference type="Proteomes" id="UP000198145"/>
    </source>
</evidence>
<dbReference type="STRING" id="46680.GCA_000807755_02613"/>